<protein>
    <submittedName>
        <fullName evidence="1 4">Uncharacterized protein</fullName>
    </submittedName>
</protein>
<sequence>MRLEFYPEFKLYVHIGEFRNIDLSRRGYYQIRFKLKSTLPSTINVYYERASCPNVVYPPCVVEGYLLLIKFFLYCAISKTVEIIFADEILTIDDCFYCIINVRKHIESFKILPLQMIVELFFLDRIFPPKYIFCLFFRFESFSAIAQRVLNISLRVDRSFHAYRPLFFGYSSFSVVALIFHASLISISNANRRQSPYLIKNSKMYEIHRCICEVTLLTYRSMQIFMDKYSKLLSSPLTIDIIDVENRSRQCLLALQSSENPLIKLEEDRKCLSQFLFKLFSQLIQAFSRSRELATALYDEYCHIRIKRLGEGFFFLDDGVQSLLAKDDSYQIVSKITNLIKKEPYFYSLPRTDLHCEGIDIDSSNITSIIEWRYLPSNVSQQKSVDRSDTSWAEKRTTVKSNRQYAKLNGFCFPLSSTSEEPYKLSKSISSRSFKSVGF</sequence>
<keyword evidence="3" id="KW-1185">Reference proteome</keyword>
<organism evidence="2 4">
    <name type="scientific">Dracunculus medinensis</name>
    <name type="common">Guinea worm</name>
    <dbReference type="NCBI Taxonomy" id="318479"/>
    <lineage>
        <taxon>Eukaryota</taxon>
        <taxon>Metazoa</taxon>
        <taxon>Ecdysozoa</taxon>
        <taxon>Nematoda</taxon>
        <taxon>Chromadorea</taxon>
        <taxon>Rhabditida</taxon>
        <taxon>Spirurina</taxon>
        <taxon>Dracunculoidea</taxon>
        <taxon>Dracunculidae</taxon>
        <taxon>Dracunculus</taxon>
    </lineage>
</organism>
<dbReference type="EMBL" id="UYYG01000013">
    <property type="protein sequence ID" value="VDN51094.1"/>
    <property type="molecule type" value="Genomic_DNA"/>
</dbReference>
<dbReference type="AlphaFoldDB" id="A0A0N4UFG0"/>
<reference evidence="1 3" key="2">
    <citation type="submission" date="2018-11" db="EMBL/GenBank/DDBJ databases">
        <authorList>
            <consortium name="Pathogen Informatics"/>
        </authorList>
    </citation>
    <scope>NUCLEOTIDE SEQUENCE [LARGE SCALE GENOMIC DNA]</scope>
</reference>
<dbReference type="Proteomes" id="UP000038040">
    <property type="component" value="Unplaced"/>
</dbReference>
<dbReference type="OrthoDB" id="273452at2759"/>
<gene>
    <name evidence="1" type="ORF">DME_LOCUS1067</name>
</gene>
<proteinExistence type="predicted"/>
<evidence type="ECO:0000313" key="3">
    <source>
        <dbReference type="Proteomes" id="UP000274756"/>
    </source>
</evidence>
<reference evidence="4" key="1">
    <citation type="submission" date="2017-02" db="UniProtKB">
        <authorList>
            <consortium name="WormBaseParasite"/>
        </authorList>
    </citation>
    <scope>IDENTIFICATION</scope>
</reference>
<dbReference type="Proteomes" id="UP000274756">
    <property type="component" value="Unassembled WGS sequence"/>
</dbReference>
<name>A0A0N4UFG0_DRAME</name>
<evidence type="ECO:0000313" key="4">
    <source>
        <dbReference type="WBParaSite" id="DME_0000617001-mRNA-1"/>
    </source>
</evidence>
<accession>A0A0N4UFG0</accession>
<evidence type="ECO:0000313" key="2">
    <source>
        <dbReference type="Proteomes" id="UP000038040"/>
    </source>
</evidence>
<evidence type="ECO:0000313" key="1">
    <source>
        <dbReference type="EMBL" id="VDN51094.1"/>
    </source>
</evidence>
<dbReference type="WBParaSite" id="DME_0000617001-mRNA-1">
    <property type="protein sequence ID" value="DME_0000617001-mRNA-1"/>
    <property type="gene ID" value="DME_0000617001"/>
</dbReference>